<dbReference type="OrthoDB" id="630895at2759"/>
<evidence type="ECO:0000313" key="3">
    <source>
        <dbReference type="Proteomes" id="UP000799302"/>
    </source>
</evidence>
<sequence length="242" mass="27069">MDKVILTPRLELILQQSIDIESDEVKDYHLLRCDPGATSWSFGGVAKDIQESQQVLIKNHFPIKDHDNDVRQYRASYNVYLRGDTTTKAPQGRDSSRFIGRVGALEGRVYGPPFSPDLVIPDDILANEKALKLEVGYSFLEKSWGHGYASEALKALMAAYQNANSLWNPPYEKVYFMGILGPANVRSSRVLEKVGFRLKGIHSWDGPKHFLGGAMQPNEVAVYSLDPSLGKREESQAGDERV</sequence>
<protein>
    <recommendedName>
        <fullName evidence="1">N-acetyltransferase domain-containing protein</fullName>
    </recommendedName>
</protein>
<organism evidence="2 3">
    <name type="scientific">Microthyrium microscopicum</name>
    <dbReference type="NCBI Taxonomy" id="703497"/>
    <lineage>
        <taxon>Eukaryota</taxon>
        <taxon>Fungi</taxon>
        <taxon>Dikarya</taxon>
        <taxon>Ascomycota</taxon>
        <taxon>Pezizomycotina</taxon>
        <taxon>Dothideomycetes</taxon>
        <taxon>Dothideomycetes incertae sedis</taxon>
        <taxon>Microthyriales</taxon>
        <taxon>Microthyriaceae</taxon>
        <taxon>Microthyrium</taxon>
    </lineage>
</organism>
<dbReference type="GO" id="GO:0016747">
    <property type="term" value="F:acyltransferase activity, transferring groups other than amino-acyl groups"/>
    <property type="evidence" value="ECO:0007669"/>
    <property type="project" value="InterPro"/>
</dbReference>
<dbReference type="Proteomes" id="UP000799302">
    <property type="component" value="Unassembled WGS sequence"/>
</dbReference>
<reference evidence="2" key="1">
    <citation type="journal article" date="2020" name="Stud. Mycol.">
        <title>101 Dothideomycetes genomes: a test case for predicting lifestyles and emergence of pathogens.</title>
        <authorList>
            <person name="Haridas S."/>
            <person name="Albert R."/>
            <person name="Binder M."/>
            <person name="Bloem J."/>
            <person name="Labutti K."/>
            <person name="Salamov A."/>
            <person name="Andreopoulos B."/>
            <person name="Baker S."/>
            <person name="Barry K."/>
            <person name="Bills G."/>
            <person name="Bluhm B."/>
            <person name="Cannon C."/>
            <person name="Castanera R."/>
            <person name="Culley D."/>
            <person name="Daum C."/>
            <person name="Ezra D."/>
            <person name="Gonzalez J."/>
            <person name="Henrissat B."/>
            <person name="Kuo A."/>
            <person name="Liang C."/>
            <person name="Lipzen A."/>
            <person name="Lutzoni F."/>
            <person name="Magnuson J."/>
            <person name="Mondo S."/>
            <person name="Nolan M."/>
            <person name="Ohm R."/>
            <person name="Pangilinan J."/>
            <person name="Park H.-J."/>
            <person name="Ramirez L."/>
            <person name="Alfaro M."/>
            <person name="Sun H."/>
            <person name="Tritt A."/>
            <person name="Yoshinaga Y."/>
            <person name="Zwiers L.-H."/>
            <person name="Turgeon B."/>
            <person name="Goodwin S."/>
            <person name="Spatafora J."/>
            <person name="Crous P."/>
            <person name="Grigoriev I."/>
        </authorList>
    </citation>
    <scope>NUCLEOTIDE SEQUENCE</scope>
    <source>
        <strain evidence="2">CBS 115976</strain>
    </source>
</reference>
<dbReference type="InterPro" id="IPR000182">
    <property type="entry name" value="GNAT_dom"/>
</dbReference>
<dbReference type="InterPro" id="IPR016181">
    <property type="entry name" value="Acyl_CoA_acyltransferase"/>
</dbReference>
<feature type="domain" description="N-acetyltransferase" evidence="1">
    <location>
        <begin position="21"/>
        <end position="197"/>
    </location>
</feature>
<keyword evidence="3" id="KW-1185">Reference proteome</keyword>
<gene>
    <name evidence="2" type="ORF">BT63DRAFT_423681</name>
</gene>
<dbReference type="InterPro" id="IPR051531">
    <property type="entry name" value="N-acetyltransferase"/>
</dbReference>
<dbReference type="AlphaFoldDB" id="A0A6A6UIW0"/>
<dbReference type="Gene3D" id="3.40.630.30">
    <property type="match status" value="1"/>
</dbReference>
<dbReference type="SUPFAM" id="SSF55729">
    <property type="entry name" value="Acyl-CoA N-acyltransferases (Nat)"/>
    <property type="match status" value="1"/>
</dbReference>
<dbReference type="PANTHER" id="PTHR43792:SF1">
    <property type="entry name" value="N-ACETYLTRANSFERASE DOMAIN-CONTAINING PROTEIN"/>
    <property type="match status" value="1"/>
</dbReference>
<dbReference type="PANTHER" id="PTHR43792">
    <property type="entry name" value="GNAT FAMILY, PUTATIVE (AFU_ORTHOLOGUE AFUA_3G00765)-RELATED-RELATED"/>
    <property type="match status" value="1"/>
</dbReference>
<evidence type="ECO:0000313" key="2">
    <source>
        <dbReference type="EMBL" id="KAF2671481.1"/>
    </source>
</evidence>
<dbReference type="EMBL" id="MU004233">
    <property type="protein sequence ID" value="KAF2671481.1"/>
    <property type="molecule type" value="Genomic_DNA"/>
</dbReference>
<accession>A0A6A6UIW0</accession>
<name>A0A6A6UIW0_9PEZI</name>
<dbReference type="Pfam" id="PF13302">
    <property type="entry name" value="Acetyltransf_3"/>
    <property type="match status" value="1"/>
</dbReference>
<proteinExistence type="predicted"/>
<evidence type="ECO:0000259" key="1">
    <source>
        <dbReference type="Pfam" id="PF13302"/>
    </source>
</evidence>